<dbReference type="AlphaFoldDB" id="D6MY10"/>
<feature type="region of interest" description="Disordered" evidence="1">
    <location>
        <begin position="1"/>
        <end position="54"/>
    </location>
</feature>
<gene>
    <name evidence="2" type="ORF">p12-4</name>
</gene>
<feature type="compositionally biased region" description="Acidic residues" evidence="1">
    <location>
        <begin position="41"/>
        <end position="54"/>
    </location>
</feature>
<keyword evidence="2" id="KW-0614">Plasmid</keyword>
<dbReference type="EMBL" id="GU056178">
    <property type="protein sequence ID" value="ADF80211.1"/>
    <property type="molecule type" value="Genomic_DNA"/>
</dbReference>
<proteinExistence type="predicted"/>
<feature type="compositionally biased region" description="Basic and acidic residues" evidence="1">
    <location>
        <begin position="1"/>
        <end position="16"/>
    </location>
</feature>
<sequence length="119" mass="14040">MEEEFEPKSELEKVVEEWEEREEELEPGDDEDEIEVKKVGEEDEDEEEEEDDEKEIVVNNVAPPILEWAVGNDHFRVEIRIWKSDEKAFEMAMRMFERSLVVMKDGKKPQGELSPFPIG</sequence>
<protein>
    <submittedName>
        <fullName evidence="2">p12-4p</fullName>
    </submittedName>
</protein>
<evidence type="ECO:0000256" key="1">
    <source>
        <dbReference type="SAM" id="MobiDB-lite"/>
    </source>
</evidence>
<reference evidence="2" key="1">
    <citation type="journal article" date="2010" name="Nucleic Acids Res.">
        <title>Two novel families of plasmids from hyperthermophilic archaea encoding new families of replication proteins.</title>
        <authorList>
            <person name="Soler N."/>
            <person name="Marguet E."/>
            <person name="Cortez D."/>
            <person name="Desnoues N."/>
            <person name="Keller J."/>
            <person name="van Tilbeurgh H."/>
            <person name="Sezonov G."/>
            <person name="Forterre P."/>
        </authorList>
    </citation>
    <scope>NUCLEOTIDE SEQUENCE</scope>
    <source>
        <strain evidence="2">12/1</strain>
        <plasmid evidence="2">pP12-1</plasmid>
    </source>
</reference>
<feature type="compositionally biased region" description="Acidic residues" evidence="1">
    <location>
        <begin position="17"/>
        <end position="34"/>
    </location>
</feature>
<name>D6MY10_9EURY</name>
<geneLocation type="plasmid" evidence="2">
    <name>pP12-1</name>
</geneLocation>
<organism evidence="2">
    <name type="scientific">Pyrococcus sp. 12/1</name>
    <dbReference type="NCBI Taxonomy" id="758582"/>
    <lineage>
        <taxon>Archaea</taxon>
        <taxon>Methanobacteriati</taxon>
        <taxon>Methanobacteriota</taxon>
        <taxon>Thermococci</taxon>
        <taxon>Thermococcales</taxon>
        <taxon>Thermococcaceae</taxon>
        <taxon>Pyrococcus</taxon>
    </lineage>
</organism>
<accession>D6MY10</accession>
<evidence type="ECO:0000313" key="2">
    <source>
        <dbReference type="EMBL" id="ADF80211.1"/>
    </source>
</evidence>
<dbReference type="RefSeq" id="WP_013087928.1">
    <property type="nucleotide sequence ID" value="NC_014110.1"/>
</dbReference>